<dbReference type="InterPro" id="IPR031127">
    <property type="entry name" value="E3_UB_ligase_RBR"/>
</dbReference>
<dbReference type="HOGENOM" id="CLU_009823_3_1_1"/>
<dbReference type="PROSITE" id="PS00518">
    <property type="entry name" value="ZF_RING_1"/>
    <property type="match status" value="1"/>
</dbReference>
<sequence>MADLDVDDYYSDDLDDYYSHGLEDYYGDGVLEDGDDNCGWEAAHEPVDGTGDDDDCGLHEDQEMENVGSAMEKAYVVLTEDGVRARQEEDVAMVCEVLSVPPGFAAVLLRHFKWSPDLLQEAWFLDEWRVRDAVGLPPGGAAPMLDNSRRPLTCAICCDQFFAGWMRSAGCSHFYCVECWRGYVRAAVVDGPRCLSLRRKDKEWYATFALRSYVEESTRLKWCPGPECTVAVEFIGGGGGEDMQDDVECGHEFCGQCGEQAHRPVSCETVRAWTEKNALESKTASWVLENVKHCPRCRLPIEKNQGCMHMTCRPPCRHEFCWLCLRPWDQHKTGESVFGCNVYNQAKAAGEVSLEEEQRKQAMASQDRYLHFYERWAAHGKARQRAVDDMADLESRLEELFALTGVPVTDLGFLPEAYQQIAECRRLLRWTYAYGYYHLGTGRDADEERRTMVECAQGEAERQLERLHECAEHEREELVATVMKMNAPSKQVRTAELEPEEELRKKQQHKGAEMVMAYRQKLAGLTGVTKTFFRNLVRAFQDGLSEAGPAAADANPALSSGDPC</sequence>
<keyword evidence="10" id="KW-0862">Zinc</keyword>
<dbReference type="SUPFAM" id="SSF57850">
    <property type="entry name" value="RING/U-box"/>
    <property type="match status" value="3"/>
</dbReference>
<evidence type="ECO:0000256" key="5">
    <source>
        <dbReference type="ARBA" id="ARBA00022679"/>
    </source>
</evidence>
<proteinExistence type="inferred from homology"/>
<dbReference type="CDD" id="cd22583">
    <property type="entry name" value="Rcat_RBR_ARI7-like"/>
    <property type="match status" value="1"/>
</dbReference>
<reference evidence="12" key="1">
    <citation type="journal article" date="2013" name="Nat. Commun.">
        <title>Whole-genome sequencing of Oryza brachyantha reveals mechanisms underlying Oryza genome evolution.</title>
        <authorList>
            <person name="Chen J."/>
            <person name="Huang Q."/>
            <person name="Gao D."/>
            <person name="Wang J."/>
            <person name="Lang Y."/>
            <person name="Liu T."/>
            <person name="Li B."/>
            <person name="Bai Z."/>
            <person name="Luis Goicoechea J."/>
            <person name="Liang C."/>
            <person name="Chen C."/>
            <person name="Zhang W."/>
            <person name="Sun S."/>
            <person name="Liao Y."/>
            <person name="Zhang X."/>
            <person name="Yang L."/>
            <person name="Song C."/>
            <person name="Wang M."/>
            <person name="Shi J."/>
            <person name="Liu G."/>
            <person name="Liu J."/>
            <person name="Zhou H."/>
            <person name="Zhou W."/>
            <person name="Yu Q."/>
            <person name="An N."/>
            <person name="Chen Y."/>
            <person name="Cai Q."/>
            <person name="Wang B."/>
            <person name="Liu B."/>
            <person name="Min J."/>
            <person name="Huang Y."/>
            <person name="Wu H."/>
            <person name="Li Z."/>
            <person name="Zhang Y."/>
            <person name="Yin Y."/>
            <person name="Song W."/>
            <person name="Jiang J."/>
            <person name="Jackson S.A."/>
            <person name="Wing R.A."/>
            <person name="Wang J."/>
            <person name="Chen M."/>
        </authorList>
    </citation>
    <scope>NUCLEOTIDE SEQUENCE [LARGE SCALE GENOMIC DNA]</scope>
    <source>
        <strain evidence="12">cv. IRGC 101232</strain>
    </source>
</reference>
<dbReference type="Gene3D" id="3.30.40.10">
    <property type="entry name" value="Zinc/RING finger domain, C3HC4 (zinc finger)"/>
    <property type="match status" value="1"/>
</dbReference>
<dbReference type="GO" id="GO:0016567">
    <property type="term" value="P:protein ubiquitination"/>
    <property type="evidence" value="ECO:0007669"/>
    <property type="project" value="InterPro"/>
</dbReference>
<keyword evidence="8" id="KW-0863">Zinc-finger</keyword>
<evidence type="ECO:0000256" key="2">
    <source>
        <dbReference type="ARBA" id="ARBA00001947"/>
    </source>
</evidence>
<dbReference type="Pfam" id="PF01485">
    <property type="entry name" value="IBR"/>
    <property type="match status" value="1"/>
</dbReference>
<dbReference type="InterPro" id="IPR044066">
    <property type="entry name" value="TRIAD_supradom"/>
</dbReference>
<comment type="similarity">
    <text evidence="3">Belongs to the RBR family. Ariadne subfamily.</text>
</comment>
<dbReference type="InterPro" id="IPR048962">
    <property type="entry name" value="ARIH1-like_UBL"/>
</dbReference>
<keyword evidence="7" id="KW-0677">Repeat</keyword>
<dbReference type="InterPro" id="IPR002867">
    <property type="entry name" value="IBR_dom"/>
</dbReference>
<evidence type="ECO:0000256" key="7">
    <source>
        <dbReference type="ARBA" id="ARBA00022737"/>
    </source>
</evidence>
<evidence type="ECO:0000313" key="13">
    <source>
        <dbReference type="Proteomes" id="UP000006038"/>
    </source>
</evidence>
<evidence type="ECO:0000256" key="9">
    <source>
        <dbReference type="ARBA" id="ARBA00022786"/>
    </source>
</evidence>
<dbReference type="Proteomes" id="UP000006038">
    <property type="component" value="Chromosome 9"/>
</dbReference>
<dbReference type="Gramene" id="OB09G26040.1">
    <property type="protein sequence ID" value="OB09G26040.1"/>
    <property type="gene ID" value="OB09G26040"/>
</dbReference>
<name>J3N025_ORYBR</name>
<dbReference type="CDD" id="cd20346">
    <property type="entry name" value="BRcat_RBR_ANKIB1"/>
    <property type="match status" value="1"/>
</dbReference>
<comment type="cofactor">
    <cofactor evidence="2">
        <name>Zn(2+)</name>
        <dbReference type="ChEBI" id="CHEBI:29105"/>
    </cofactor>
</comment>
<dbReference type="PROSITE" id="PS51873">
    <property type="entry name" value="TRIAD"/>
    <property type="match status" value="1"/>
</dbReference>
<feature type="domain" description="RING-type" evidence="11">
    <location>
        <begin position="150"/>
        <end position="344"/>
    </location>
</feature>
<evidence type="ECO:0000256" key="10">
    <source>
        <dbReference type="ARBA" id="ARBA00022833"/>
    </source>
</evidence>
<dbReference type="Gene3D" id="1.20.120.1750">
    <property type="match status" value="1"/>
</dbReference>
<evidence type="ECO:0000256" key="3">
    <source>
        <dbReference type="ARBA" id="ARBA00005884"/>
    </source>
</evidence>
<dbReference type="FunFam" id="1.20.120.1750:FF:000027">
    <property type="entry name" value="RBR-type E3 ubiquitin transferase"/>
    <property type="match status" value="1"/>
</dbReference>
<dbReference type="STRING" id="4533.J3N025"/>
<protein>
    <recommendedName>
        <fullName evidence="4">RBR-type E3 ubiquitin transferase</fullName>
        <ecNumber evidence="4">2.3.2.31</ecNumber>
    </recommendedName>
</protein>
<evidence type="ECO:0000256" key="8">
    <source>
        <dbReference type="ARBA" id="ARBA00022771"/>
    </source>
</evidence>
<dbReference type="InterPro" id="IPR017907">
    <property type="entry name" value="Znf_RING_CS"/>
</dbReference>
<evidence type="ECO:0000256" key="6">
    <source>
        <dbReference type="ARBA" id="ARBA00022723"/>
    </source>
</evidence>
<dbReference type="AlphaFoldDB" id="J3N025"/>
<dbReference type="GO" id="GO:0008270">
    <property type="term" value="F:zinc ion binding"/>
    <property type="evidence" value="ECO:0007669"/>
    <property type="project" value="UniProtKB-KW"/>
</dbReference>
<keyword evidence="9" id="KW-0833">Ubl conjugation pathway</keyword>
<evidence type="ECO:0000259" key="11">
    <source>
        <dbReference type="PROSITE" id="PS51873"/>
    </source>
</evidence>
<evidence type="ECO:0000313" key="12">
    <source>
        <dbReference type="EnsemblPlants" id="OB09G26040.1"/>
    </source>
</evidence>
<dbReference type="Pfam" id="PF22191">
    <property type="entry name" value="IBR_1"/>
    <property type="match status" value="1"/>
</dbReference>
<dbReference type="InterPro" id="IPR013083">
    <property type="entry name" value="Znf_RING/FYVE/PHD"/>
</dbReference>
<keyword evidence="13" id="KW-1185">Reference proteome</keyword>
<keyword evidence="5" id="KW-0808">Transferase</keyword>
<keyword evidence="6" id="KW-0479">Metal-binding</keyword>
<dbReference type="EnsemblPlants" id="OB09G26040.1">
    <property type="protein sequence ID" value="OB09G26040.1"/>
    <property type="gene ID" value="OB09G26040"/>
</dbReference>
<dbReference type="PANTHER" id="PTHR11685">
    <property type="entry name" value="RBR FAMILY RING FINGER AND IBR DOMAIN-CONTAINING"/>
    <property type="match status" value="1"/>
</dbReference>
<dbReference type="SMART" id="SM00647">
    <property type="entry name" value="IBR"/>
    <property type="match status" value="2"/>
</dbReference>
<organism evidence="12">
    <name type="scientific">Oryza brachyantha</name>
    <name type="common">malo sina</name>
    <dbReference type="NCBI Taxonomy" id="4533"/>
    <lineage>
        <taxon>Eukaryota</taxon>
        <taxon>Viridiplantae</taxon>
        <taxon>Streptophyta</taxon>
        <taxon>Embryophyta</taxon>
        <taxon>Tracheophyta</taxon>
        <taxon>Spermatophyta</taxon>
        <taxon>Magnoliopsida</taxon>
        <taxon>Liliopsida</taxon>
        <taxon>Poales</taxon>
        <taxon>Poaceae</taxon>
        <taxon>BOP clade</taxon>
        <taxon>Oryzoideae</taxon>
        <taxon>Oryzeae</taxon>
        <taxon>Oryzinae</taxon>
        <taxon>Oryza</taxon>
    </lineage>
</organism>
<reference evidence="12" key="2">
    <citation type="submission" date="2013-04" db="UniProtKB">
        <authorList>
            <consortium name="EnsemblPlants"/>
        </authorList>
    </citation>
    <scope>IDENTIFICATION</scope>
</reference>
<dbReference type="GO" id="GO:0061630">
    <property type="term" value="F:ubiquitin protein ligase activity"/>
    <property type="evidence" value="ECO:0007669"/>
    <property type="project" value="UniProtKB-EC"/>
</dbReference>
<dbReference type="OMA" id="WTEKNAM"/>
<evidence type="ECO:0000256" key="1">
    <source>
        <dbReference type="ARBA" id="ARBA00001798"/>
    </source>
</evidence>
<evidence type="ECO:0000256" key="4">
    <source>
        <dbReference type="ARBA" id="ARBA00012251"/>
    </source>
</evidence>
<dbReference type="EC" id="2.3.2.31" evidence="4"/>
<dbReference type="eggNOG" id="KOG1815">
    <property type="taxonomic scope" value="Eukaryota"/>
</dbReference>
<accession>J3N025</accession>
<dbReference type="Pfam" id="PF21235">
    <property type="entry name" value="UBA_ARI1"/>
    <property type="match status" value="1"/>
</dbReference>
<comment type="catalytic activity">
    <reaction evidence="1">
        <text>[E2 ubiquitin-conjugating enzyme]-S-ubiquitinyl-L-cysteine + [acceptor protein]-L-lysine = [E2 ubiquitin-conjugating enzyme]-L-cysteine + [acceptor protein]-N(6)-ubiquitinyl-L-lysine.</text>
        <dbReference type="EC" id="2.3.2.31"/>
    </reaction>
</comment>